<proteinExistence type="predicted"/>
<name>A0A4R4TA91_9ACTN</name>
<dbReference type="PANTHER" id="PTHR48104:SF30">
    <property type="entry name" value="METACASPASE-1"/>
    <property type="match status" value="1"/>
</dbReference>
<comment type="caution">
    <text evidence="3">The sequence shown here is derived from an EMBL/GenBank/DDBJ whole genome shotgun (WGS) entry which is preliminary data.</text>
</comment>
<feature type="region of interest" description="Disordered" evidence="1">
    <location>
        <begin position="588"/>
        <end position="630"/>
    </location>
</feature>
<sequence>MAETYALLIGVDAYPPEVSSRPLRGAVNDVLAARAWLAPRGAHLAEIHDAAATRDAIVAGIRSHLGRAGEGDTALLWFSGHGTELETADPRHQRVEAATGRCQALLAVDGPLVDKELGALLDATAAPGTHVVAVLDCCYSGGGTRDPELIPRYAPPRPSWRAPVATGRDAAVTAGHVEPRHALLAASRLTERAYEAETPLGEVRGVFSQALLTAAWAAGPAASCRELLTAAHARVRRLGVPQHPVLWPEEPGGPTDRPLLGGAAATEPSPYLLRCGHDGWEVTAGAAHGLRVGDPARLAFTVTGDGPEGGRTVRARVVEPTRTLVDARGWMPDDRRRAYPVAMSELPLPPATVTIDAAAAPAAAAWIRAAAAGSPLLRVTEKEAEDGRRAALGSAVLRLAVSGEGARVAPVDEDLPPVPELPLRGPLDATRVVDCLHHLARWRQLRDLDCPASSVSSRVSVEIVPWGEEEPCRPGGDGEYLFSYTGGPGHWREPWVSIRLRNRSSVAVWCVLLDLTDSYAANSVLFPGHFIGPGRVGHALDGDPVQLSLPASRPPGPGAAARDWLKLIVAEGELNTVPFHLAPWRPDATPAAREDAAGPGDGVLRLTSPTPSGSRDVGPATGTGHGGPGRWATVTLPLRTVVPVSGRGG</sequence>
<dbReference type="PANTHER" id="PTHR48104">
    <property type="entry name" value="METACASPASE-4"/>
    <property type="match status" value="1"/>
</dbReference>
<evidence type="ECO:0000259" key="2">
    <source>
        <dbReference type="Pfam" id="PF00656"/>
    </source>
</evidence>
<evidence type="ECO:0000313" key="3">
    <source>
        <dbReference type="EMBL" id="TDC74057.1"/>
    </source>
</evidence>
<evidence type="ECO:0000256" key="1">
    <source>
        <dbReference type="SAM" id="MobiDB-lite"/>
    </source>
</evidence>
<dbReference type="GO" id="GO:0004197">
    <property type="term" value="F:cysteine-type endopeptidase activity"/>
    <property type="evidence" value="ECO:0007669"/>
    <property type="project" value="InterPro"/>
</dbReference>
<accession>A0A4R4TA91</accession>
<reference evidence="3 4" key="1">
    <citation type="submission" date="2019-03" db="EMBL/GenBank/DDBJ databases">
        <title>Draft genome sequences of novel Actinobacteria.</title>
        <authorList>
            <person name="Sahin N."/>
            <person name="Ay H."/>
            <person name="Saygin H."/>
        </authorList>
    </citation>
    <scope>NUCLEOTIDE SEQUENCE [LARGE SCALE GENOMIC DNA]</scope>
    <source>
        <strain evidence="3 4">DSM 41900</strain>
    </source>
</reference>
<protein>
    <submittedName>
        <fullName evidence="3">Caspase family protein</fullName>
    </submittedName>
</protein>
<keyword evidence="4" id="KW-1185">Reference proteome</keyword>
<dbReference type="GO" id="GO:0006508">
    <property type="term" value="P:proteolysis"/>
    <property type="evidence" value="ECO:0007669"/>
    <property type="project" value="InterPro"/>
</dbReference>
<dbReference type="SUPFAM" id="SSF52129">
    <property type="entry name" value="Caspase-like"/>
    <property type="match status" value="1"/>
</dbReference>
<dbReference type="InterPro" id="IPR029030">
    <property type="entry name" value="Caspase-like_dom_sf"/>
</dbReference>
<dbReference type="EMBL" id="SMKI01000166">
    <property type="protein sequence ID" value="TDC74057.1"/>
    <property type="molecule type" value="Genomic_DNA"/>
</dbReference>
<dbReference type="Proteomes" id="UP000295345">
    <property type="component" value="Unassembled WGS sequence"/>
</dbReference>
<dbReference type="RefSeq" id="WP_132818923.1">
    <property type="nucleotide sequence ID" value="NZ_SMKI01000166.1"/>
</dbReference>
<dbReference type="Gene3D" id="3.40.50.1460">
    <property type="match status" value="1"/>
</dbReference>
<gene>
    <name evidence="3" type="ORF">E1283_17095</name>
</gene>
<evidence type="ECO:0000313" key="4">
    <source>
        <dbReference type="Proteomes" id="UP000295345"/>
    </source>
</evidence>
<dbReference type="AlphaFoldDB" id="A0A4R4TA91"/>
<feature type="domain" description="Peptidase C14 caspase" evidence="2">
    <location>
        <begin position="5"/>
        <end position="245"/>
    </location>
</feature>
<dbReference type="Pfam" id="PF00656">
    <property type="entry name" value="Peptidase_C14"/>
    <property type="match status" value="1"/>
</dbReference>
<organism evidence="3 4">
    <name type="scientific">Streptomyces hainanensis</name>
    <dbReference type="NCBI Taxonomy" id="402648"/>
    <lineage>
        <taxon>Bacteria</taxon>
        <taxon>Bacillati</taxon>
        <taxon>Actinomycetota</taxon>
        <taxon>Actinomycetes</taxon>
        <taxon>Kitasatosporales</taxon>
        <taxon>Streptomycetaceae</taxon>
        <taxon>Streptomyces</taxon>
    </lineage>
</organism>
<dbReference type="InterPro" id="IPR050452">
    <property type="entry name" value="Metacaspase"/>
</dbReference>
<dbReference type="InterPro" id="IPR011600">
    <property type="entry name" value="Pept_C14_caspase"/>
</dbReference>
<dbReference type="OrthoDB" id="8447555at2"/>
<dbReference type="GO" id="GO:0005737">
    <property type="term" value="C:cytoplasm"/>
    <property type="evidence" value="ECO:0007669"/>
    <property type="project" value="TreeGrafter"/>
</dbReference>